<organism evidence="2 3">
    <name type="scientific">Euplotes crassus</name>
    <dbReference type="NCBI Taxonomy" id="5936"/>
    <lineage>
        <taxon>Eukaryota</taxon>
        <taxon>Sar</taxon>
        <taxon>Alveolata</taxon>
        <taxon>Ciliophora</taxon>
        <taxon>Intramacronucleata</taxon>
        <taxon>Spirotrichea</taxon>
        <taxon>Hypotrichia</taxon>
        <taxon>Euplotida</taxon>
        <taxon>Euplotidae</taxon>
        <taxon>Moneuplotes</taxon>
    </lineage>
</organism>
<proteinExistence type="predicted"/>
<evidence type="ECO:0000313" key="3">
    <source>
        <dbReference type="Proteomes" id="UP001295684"/>
    </source>
</evidence>
<feature type="transmembrane region" description="Helical" evidence="1">
    <location>
        <begin position="7"/>
        <end position="25"/>
    </location>
</feature>
<evidence type="ECO:0000256" key="1">
    <source>
        <dbReference type="SAM" id="Phobius"/>
    </source>
</evidence>
<feature type="transmembrane region" description="Helical" evidence="1">
    <location>
        <begin position="64"/>
        <end position="83"/>
    </location>
</feature>
<keyword evidence="1" id="KW-0472">Membrane</keyword>
<name>A0AAD1XGB6_EUPCR</name>
<protein>
    <submittedName>
        <fullName evidence="2">Uncharacterized protein</fullName>
    </submittedName>
</protein>
<dbReference type="AlphaFoldDB" id="A0AAD1XGB6"/>
<keyword evidence="3" id="KW-1185">Reference proteome</keyword>
<accession>A0AAD1XGB6</accession>
<feature type="transmembrane region" description="Helical" evidence="1">
    <location>
        <begin position="90"/>
        <end position="109"/>
    </location>
</feature>
<dbReference type="EMBL" id="CAMPGE010012852">
    <property type="protein sequence ID" value="CAI2371608.1"/>
    <property type="molecule type" value="Genomic_DNA"/>
</dbReference>
<gene>
    <name evidence="2" type="ORF">ECRASSUSDP1_LOCUS12932</name>
</gene>
<sequence length="299" mass="35433">MKIIENLVQWQIIFFLVHLDIILSYQRRILRNQAASFWRSSRCKQLQLEHFFPNVPLVFRDTSVMMLSNVLILMRMPPIFSIVRRNLKELICHFTPLIYLCITLCVLIIPKKEFDKKIAKRSYCFELRGACKSRDSSLLGHNSRSYDRSSGNFDNKQEKIGFCSNSKKRVNLKNFHKTMGQIFKLNRNKGERRLSYMKVKGRRIRVRDMKDTKNRKKRAKINSTCVQRSNFNRSMLFTNQAVQDILSLKQPSYPQSRRKQNTTDLIHCSYNNYLSGNLQQDSVKNCKKTIFQRVKKFSP</sequence>
<evidence type="ECO:0000313" key="2">
    <source>
        <dbReference type="EMBL" id="CAI2371608.1"/>
    </source>
</evidence>
<keyword evidence="1" id="KW-1133">Transmembrane helix</keyword>
<reference evidence="2" key="1">
    <citation type="submission" date="2023-07" db="EMBL/GenBank/DDBJ databases">
        <authorList>
            <consortium name="AG Swart"/>
            <person name="Singh M."/>
            <person name="Singh A."/>
            <person name="Seah K."/>
            <person name="Emmerich C."/>
        </authorList>
    </citation>
    <scope>NUCLEOTIDE SEQUENCE</scope>
    <source>
        <strain evidence="2">DP1</strain>
    </source>
</reference>
<comment type="caution">
    <text evidence="2">The sequence shown here is derived from an EMBL/GenBank/DDBJ whole genome shotgun (WGS) entry which is preliminary data.</text>
</comment>
<keyword evidence="1" id="KW-0812">Transmembrane</keyword>
<dbReference type="Proteomes" id="UP001295684">
    <property type="component" value="Unassembled WGS sequence"/>
</dbReference>